<sequence length="229" mass="24845">MTDDDLDAFRAAWVSLPSGQTGLRYIEALVADGALDEALIVCAEVWALGYPIGLTEAAWVHSELGDMRSAIASMTAAIDVLDGDERLAAVGTVGCWRWQHFAEVEAESQLREGMYHYGSAWADLGNLLRVTGRVDEGTRVLREGAEAEELMCMLPYANILSRCGDLAGAELVYRRAYELGDAHAAWNLSLDLLAEGRDDEASEWRWKAAAGGDEVAIASLADAEPRLPD</sequence>
<gene>
    <name evidence="1" type="ORF">BJ972_002156</name>
    <name evidence="2" type="ORF">ESP50_02960</name>
</gene>
<dbReference type="SUPFAM" id="SSF81901">
    <property type="entry name" value="HCP-like"/>
    <property type="match status" value="1"/>
</dbReference>
<protein>
    <submittedName>
        <fullName evidence="1">Tetratricopeptide (TPR) repeat protein</fullName>
    </submittedName>
</protein>
<dbReference type="InterPro" id="IPR011990">
    <property type="entry name" value="TPR-like_helical_dom_sf"/>
</dbReference>
<dbReference type="Gene3D" id="1.25.40.10">
    <property type="entry name" value="Tetratricopeptide repeat domain"/>
    <property type="match status" value="1"/>
</dbReference>
<reference evidence="2 3" key="1">
    <citation type="submission" date="2019-01" db="EMBL/GenBank/DDBJ databases">
        <title>Agromyces.</title>
        <authorList>
            <person name="Li J."/>
        </authorList>
    </citation>
    <scope>NUCLEOTIDE SEQUENCE [LARGE SCALE GENOMIC DNA]</scope>
    <source>
        <strain evidence="2 3">DSM 23870</strain>
    </source>
</reference>
<proteinExistence type="predicted"/>
<dbReference type="RefSeq" id="WP_129172422.1">
    <property type="nucleotide sequence ID" value="NZ_JACCBI010000001.1"/>
</dbReference>
<organism evidence="2 3">
    <name type="scientific">Agromyces atrinae</name>
    <dbReference type="NCBI Taxonomy" id="592376"/>
    <lineage>
        <taxon>Bacteria</taxon>
        <taxon>Bacillati</taxon>
        <taxon>Actinomycetota</taxon>
        <taxon>Actinomycetes</taxon>
        <taxon>Micrococcales</taxon>
        <taxon>Microbacteriaceae</taxon>
        <taxon>Agromyces</taxon>
    </lineage>
</organism>
<keyword evidence="3" id="KW-1185">Reference proteome</keyword>
<name>A0A4Q2M814_9MICO</name>
<comment type="caution">
    <text evidence="2">The sequence shown here is derived from an EMBL/GenBank/DDBJ whole genome shotgun (WGS) entry which is preliminary data.</text>
</comment>
<dbReference type="EMBL" id="SDPM01000001">
    <property type="protein sequence ID" value="RXZ88158.1"/>
    <property type="molecule type" value="Genomic_DNA"/>
</dbReference>
<dbReference type="AlphaFoldDB" id="A0A4Q2M814"/>
<dbReference type="EMBL" id="JACCBI010000001">
    <property type="protein sequence ID" value="NYD67637.1"/>
    <property type="molecule type" value="Genomic_DNA"/>
</dbReference>
<evidence type="ECO:0000313" key="4">
    <source>
        <dbReference type="Proteomes" id="UP000581087"/>
    </source>
</evidence>
<dbReference type="OrthoDB" id="5181078at2"/>
<evidence type="ECO:0000313" key="2">
    <source>
        <dbReference type="EMBL" id="RXZ88158.1"/>
    </source>
</evidence>
<dbReference type="Proteomes" id="UP000292686">
    <property type="component" value="Unassembled WGS sequence"/>
</dbReference>
<accession>A0A4Q2M814</accession>
<reference evidence="1 4" key="2">
    <citation type="submission" date="2020-07" db="EMBL/GenBank/DDBJ databases">
        <title>Sequencing the genomes of 1000 actinobacteria strains.</title>
        <authorList>
            <person name="Klenk H.-P."/>
        </authorList>
    </citation>
    <scope>NUCLEOTIDE SEQUENCE [LARGE SCALE GENOMIC DNA]</scope>
    <source>
        <strain evidence="1 4">DSM 23870</strain>
    </source>
</reference>
<dbReference type="Proteomes" id="UP000581087">
    <property type="component" value="Unassembled WGS sequence"/>
</dbReference>
<evidence type="ECO:0000313" key="1">
    <source>
        <dbReference type="EMBL" id="NYD67637.1"/>
    </source>
</evidence>
<evidence type="ECO:0000313" key="3">
    <source>
        <dbReference type="Proteomes" id="UP000292686"/>
    </source>
</evidence>